<feature type="domain" description="Maltokinase N-terminal cap" evidence="5">
    <location>
        <begin position="20"/>
        <end position="100"/>
    </location>
</feature>
<dbReference type="AlphaFoldDB" id="A0A379LVC1"/>
<dbReference type="RefSeq" id="WP_064065396.1">
    <property type="nucleotide sequence ID" value="NZ_CP101467.1"/>
</dbReference>
<evidence type="ECO:0000256" key="4">
    <source>
        <dbReference type="ARBA" id="ARBA00022840"/>
    </source>
</evidence>
<evidence type="ECO:0000313" key="6">
    <source>
        <dbReference type="EMBL" id="SUE14004.1"/>
    </source>
</evidence>
<dbReference type="OrthoDB" id="3787729at2"/>
<dbReference type="Proteomes" id="UP000254569">
    <property type="component" value="Unassembled WGS sequence"/>
</dbReference>
<proteinExistence type="predicted"/>
<dbReference type="InterPro" id="IPR040999">
    <property type="entry name" value="Mak_N_cap"/>
</dbReference>
<organism evidence="6 7">
    <name type="scientific">Rhodococcus gordoniae</name>
    <dbReference type="NCBI Taxonomy" id="223392"/>
    <lineage>
        <taxon>Bacteria</taxon>
        <taxon>Bacillati</taxon>
        <taxon>Actinomycetota</taxon>
        <taxon>Actinomycetes</taxon>
        <taxon>Mycobacteriales</taxon>
        <taxon>Nocardiaceae</taxon>
        <taxon>Rhodococcus</taxon>
    </lineage>
</organism>
<keyword evidence="7" id="KW-1185">Reference proteome</keyword>
<evidence type="ECO:0000313" key="7">
    <source>
        <dbReference type="Proteomes" id="UP000254569"/>
    </source>
</evidence>
<dbReference type="GO" id="GO:0016301">
    <property type="term" value="F:kinase activity"/>
    <property type="evidence" value="ECO:0007669"/>
    <property type="project" value="UniProtKB-KW"/>
</dbReference>
<keyword evidence="3" id="KW-0418">Kinase</keyword>
<dbReference type="EMBL" id="UGVI01000001">
    <property type="protein sequence ID" value="SUE14004.1"/>
    <property type="molecule type" value="Genomic_DNA"/>
</dbReference>
<protein>
    <submittedName>
        <fullName evidence="6">Glycogen branching enzyme</fullName>
    </submittedName>
</protein>
<evidence type="ECO:0000259" key="5">
    <source>
        <dbReference type="Pfam" id="PF18085"/>
    </source>
</evidence>
<sequence>MALLYDAELSPTKSRLLRDWLPRTSFYRGGDSDVDRLGAFRFDDPAGEVGIETHLVRDTQGVVYQVPWTYRSAPLPDGRSVGETEHSVLGHRFVYDATTDPVYVRQLLVTICSGGSEAEHYVHVDGGKPRKVAGTVRVRGSGAEGIEVPAVTTIDATDESDSRTHIGTAGITIVVHHLPTVVELAGPGLMGTWEGGGGVLATIC</sequence>
<keyword evidence="1" id="KW-0808">Transferase</keyword>
<accession>A0A379LVC1</accession>
<evidence type="ECO:0000256" key="3">
    <source>
        <dbReference type="ARBA" id="ARBA00022777"/>
    </source>
</evidence>
<evidence type="ECO:0000256" key="2">
    <source>
        <dbReference type="ARBA" id="ARBA00022741"/>
    </source>
</evidence>
<evidence type="ECO:0000256" key="1">
    <source>
        <dbReference type="ARBA" id="ARBA00022679"/>
    </source>
</evidence>
<gene>
    <name evidence="6" type="ORF">NCTC13296_00837</name>
</gene>
<dbReference type="GO" id="GO:0005524">
    <property type="term" value="F:ATP binding"/>
    <property type="evidence" value="ECO:0007669"/>
    <property type="project" value="UniProtKB-KW"/>
</dbReference>
<name>A0A379LVC1_9NOCA</name>
<keyword evidence="2" id="KW-0547">Nucleotide-binding</keyword>
<keyword evidence="4" id="KW-0067">ATP-binding</keyword>
<reference evidence="6 7" key="1">
    <citation type="submission" date="2018-06" db="EMBL/GenBank/DDBJ databases">
        <authorList>
            <consortium name="Pathogen Informatics"/>
            <person name="Doyle S."/>
        </authorList>
    </citation>
    <scope>NUCLEOTIDE SEQUENCE [LARGE SCALE GENOMIC DNA]</scope>
    <source>
        <strain evidence="6 7">NCTC13296</strain>
    </source>
</reference>
<dbReference type="Pfam" id="PF18085">
    <property type="entry name" value="Mak_N_cap"/>
    <property type="match status" value="1"/>
</dbReference>